<keyword evidence="1" id="KW-0472">Membrane</keyword>
<dbReference type="NCBIfam" id="TIGR02532">
    <property type="entry name" value="IV_pilin_GFxxxE"/>
    <property type="match status" value="1"/>
</dbReference>
<dbReference type="SUPFAM" id="SSF54523">
    <property type="entry name" value="Pili subunits"/>
    <property type="match status" value="1"/>
</dbReference>
<dbReference type="Gene3D" id="3.30.700.10">
    <property type="entry name" value="Glycoprotein, Type 4 Pilin"/>
    <property type="match status" value="1"/>
</dbReference>
<name>A0ABX1KHE4_9MICO</name>
<dbReference type="InterPro" id="IPR045584">
    <property type="entry name" value="Pilin-like"/>
</dbReference>
<evidence type="ECO:0000313" key="2">
    <source>
        <dbReference type="EMBL" id="NLP85897.1"/>
    </source>
</evidence>
<accession>A0ABX1KHE4</accession>
<dbReference type="RefSeq" id="WP_168914391.1">
    <property type="nucleotide sequence ID" value="NZ_JABACI010000006.1"/>
</dbReference>
<dbReference type="InterPro" id="IPR012902">
    <property type="entry name" value="N_methyl_site"/>
</dbReference>
<organism evidence="2 3">
    <name type="scientific">Microbacterium salsuginis</name>
    <dbReference type="NCBI Taxonomy" id="2722803"/>
    <lineage>
        <taxon>Bacteria</taxon>
        <taxon>Bacillati</taxon>
        <taxon>Actinomycetota</taxon>
        <taxon>Actinomycetes</taxon>
        <taxon>Micrococcales</taxon>
        <taxon>Microbacteriaceae</taxon>
        <taxon>Microbacterium</taxon>
    </lineage>
</organism>
<dbReference type="EMBL" id="JABACI010000006">
    <property type="protein sequence ID" value="NLP85897.1"/>
    <property type="molecule type" value="Genomic_DNA"/>
</dbReference>
<evidence type="ECO:0000256" key="1">
    <source>
        <dbReference type="SAM" id="Phobius"/>
    </source>
</evidence>
<dbReference type="PROSITE" id="PS00409">
    <property type="entry name" value="PROKAR_NTER_METHYL"/>
    <property type="match status" value="1"/>
</dbReference>
<feature type="transmembrane region" description="Helical" evidence="1">
    <location>
        <begin position="21"/>
        <end position="48"/>
    </location>
</feature>
<gene>
    <name evidence="2" type="ORF">HF576_18865</name>
</gene>
<protein>
    <submittedName>
        <fullName evidence="2">Prepilin-type N-terminal cleavage/methylation domain-containing protein</fullName>
    </submittedName>
</protein>
<keyword evidence="3" id="KW-1185">Reference proteome</keyword>
<reference evidence="2 3" key="1">
    <citation type="submission" date="2020-04" db="EMBL/GenBank/DDBJ databases">
        <title>CFH 90308 Microbacterium sp.</title>
        <authorList>
            <person name="Nie G."/>
            <person name="Ming H."/>
            <person name="Xia T."/>
        </authorList>
    </citation>
    <scope>NUCLEOTIDE SEQUENCE [LARGE SCALE GENOMIC DNA]</scope>
    <source>
        <strain evidence="2 3">CFH 90308</strain>
    </source>
</reference>
<keyword evidence="1" id="KW-0812">Transmembrane</keyword>
<sequence>MRSFVRNYIQAEKARREESGEAGFSLIELIVVVVILGVLAAVAIPIFMSLQADAERNALETTAANGASQAASAIAQDGLTGFDFANLNSDDVTVNWVGTDRSLDGFCVSAARGTATSGVDFATSGPGCPPATTTP</sequence>
<comment type="caution">
    <text evidence="2">The sequence shown here is derived from an EMBL/GenBank/DDBJ whole genome shotgun (WGS) entry which is preliminary data.</text>
</comment>
<keyword evidence="1" id="KW-1133">Transmembrane helix</keyword>
<evidence type="ECO:0000313" key="3">
    <source>
        <dbReference type="Proteomes" id="UP001429745"/>
    </source>
</evidence>
<dbReference type="Pfam" id="PF07963">
    <property type="entry name" value="N_methyl"/>
    <property type="match status" value="1"/>
</dbReference>
<dbReference type="Proteomes" id="UP001429745">
    <property type="component" value="Unassembled WGS sequence"/>
</dbReference>
<proteinExistence type="predicted"/>